<comment type="caution">
    <text evidence="2">The sequence shown here is derived from an EMBL/GenBank/DDBJ whole genome shotgun (WGS) entry which is preliminary data.</text>
</comment>
<sequence>MPLYAAIIYTHDTDWTAPGHAAEMGEYGAFSASAAEILRGGAALFPTAPPPPCGPGARAGRSSSPTGRTRRPRRCSPGSS</sequence>
<gene>
    <name evidence="2" type="ORF">GCM10023226_27130</name>
</gene>
<dbReference type="EMBL" id="BAABIM010000002">
    <property type="protein sequence ID" value="GAA4687829.1"/>
    <property type="molecule type" value="Genomic_DNA"/>
</dbReference>
<evidence type="ECO:0000313" key="3">
    <source>
        <dbReference type="Proteomes" id="UP001500621"/>
    </source>
</evidence>
<evidence type="ECO:0008006" key="4">
    <source>
        <dbReference type="Google" id="ProtNLM"/>
    </source>
</evidence>
<accession>A0ABP8WE25</accession>
<proteinExistence type="predicted"/>
<reference evidence="3" key="1">
    <citation type="journal article" date="2019" name="Int. J. Syst. Evol. Microbiol.">
        <title>The Global Catalogue of Microorganisms (GCM) 10K type strain sequencing project: providing services to taxonomists for standard genome sequencing and annotation.</title>
        <authorList>
            <consortium name="The Broad Institute Genomics Platform"/>
            <consortium name="The Broad Institute Genome Sequencing Center for Infectious Disease"/>
            <person name="Wu L."/>
            <person name="Ma J."/>
        </authorList>
    </citation>
    <scope>NUCLEOTIDE SEQUENCE [LARGE SCALE GENOMIC DNA]</scope>
    <source>
        <strain evidence="3">JCM 18127</strain>
    </source>
</reference>
<feature type="region of interest" description="Disordered" evidence="1">
    <location>
        <begin position="46"/>
        <end position="80"/>
    </location>
</feature>
<feature type="compositionally biased region" description="Low complexity" evidence="1">
    <location>
        <begin position="55"/>
        <end position="67"/>
    </location>
</feature>
<organism evidence="2 3">
    <name type="scientific">Nocardioides nanhaiensis</name>
    <dbReference type="NCBI Taxonomy" id="1476871"/>
    <lineage>
        <taxon>Bacteria</taxon>
        <taxon>Bacillati</taxon>
        <taxon>Actinomycetota</taxon>
        <taxon>Actinomycetes</taxon>
        <taxon>Propionibacteriales</taxon>
        <taxon>Nocardioidaceae</taxon>
        <taxon>Nocardioides</taxon>
    </lineage>
</organism>
<protein>
    <recommendedName>
        <fullName evidence="4">YCII-related domain-containing protein</fullName>
    </recommendedName>
</protein>
<dbReference type="Proteomes" id="UP001500621">
    <property type="component" value="Unassembled WGS sequence"/>
</dbReference>
<name>A0ABP8WE25_9ACTN</name>
<keyword evidence="3" id="KW-1185">Reference proteome</keyword>
<evidence type="ECO:0000313" key="2">
    <source>
        <dbReference type="EMBL" id="GAA4687829.1"/>
    </source>
</evidence>
<evidence type="ECO:0000256" key="1">
    <source>
        <dbReference type="SAM" id="MobiDB-lite"/>
    </source>
</evidence>